<dbReference type="GO" id="GO:0016787">
    <property type="term" value="F:hydrolase activity"/>
    <property type="evidence" value="ECO:0007669"/>
    <property type="project" value="InterPro"/>
</dbReference>
<dbReference type="GO" id="GO:0005576">
    <property type="term" value="C:extracellular region"/>
    <property type="evidence" value="ECO:0007669"/>
    <property type="project" value="UniProtKB-ARBA"/>
</dbReference>
<dbReference type="Pfam" id="PF00149">
    <property type="entry name" value="Metallophos"/>
    <property type="match status" value="1"/>
</dbReference>
<dbReference type="SUPFAM" id="SSF55816">
    <property type="entry name" value="5'-nucleotidase (syn. UDP-sugar hydrolase), C-terminal domain"/>
    <property type="match status" value="1"/>
</dbReference>
<evidence type="ECO:0008006" key="6">
    <source>
        <dbReference type="Google" id="ProtNLM"/>
    </source>
</evidence>
<comment type="caution">
    <text evidence="4">The sequence shown here is derived from an EMBL/GenBank/DDBJ whole genome shotgun (WGS) entry which is preliminary data.</text>
</comment>
<dbReference type="Proteomes" id="UP000605846">
    <property type="component" value="Unassembled WGS sequence"/>
</dbReference>
<evidence type="ECO:0000313" key="4">
    <source>
        <dbReference type="EMBL" id="KAF7729993.1"/>
    </source>
</evidence>
<sequence length="609" mass="69439">MRFSRVLLLAASLGLATAHPAKRQQPNTPNTGPLDLEPLTWGDINFVHSTDIHGWLEGHLLQPSYNGDMGDFYSFAVRMKQKARQLRKDLLVVDTGDTHDGNGLSDTTKPPGKITQPILKNIPYDILCIGNHELYGKQLWRKVNEVTADVVTNFVPHWKGRYLAANVYFKDLHNNKTVPVGNKYTYFEAEFGTRVLALGFLFDFDHNGNQSVIHKVADEIKEPWFNEALDHKPDVIVLIGHIGLDFAEFKTVISAIRQRYPYLPIAVLGGHTHIRDFKIYDAWAAGIESGRYMETIGFFSVDGIAATKKFIQEHGYNSSDVPANLTFHRRYLDQNRETYIFHSSNDSKTFDTKIGQEITRNITYWRDELDVMKPYGCAPQNYYISAAPIDSNQSIYNLLTTEILPKVVADPTRPYQPYFIMNSGSQRFDIYKGNFTLDTMYQVSPFVDRFIYIAGVPYNVVSKILGILNNQGEQNKKRSLIWPQAPHTHFEAEQRYLAMQHELSRRAELTPGYTTTDDLGSNGDDTKHSPIPYYKTPWFFASSLPTNATDDTLLDLVFLEFSHNQMVSIMHDLTGKNWTVEAQYGNPEVTTSSMYEIYAKKYWAGNCAN</sequence>
<dbReference type="FunFam" id="3.60.21.10:FF:000043">
    <property type="entry name" value="Ser/Thr protein phosphatase family"/>
    <property type="match status" value="1"/>
</dbReference>
<dbReference type="InterPro" id="IPR014485">
    <property type="entry name" value="Pesterase_C1039"/>
</dbReference>
<dbReference type="InterPro" id="IPR036907">
    <property type="entry name" value="5'-Nucleotdase_C_sf"/>
</dbReference>
<feature type="chain" id="PRO_5034742312" description="Calcineurin-like phosphoesterase domain-containing protein" evidence="1">
    <location>
        <begin position="19"/>
        <end position="609"/>
    </location>
</feature>
<evidence type="ECO:0000259" key="3">
    <source>
        <dbReference type="Pfam" id="PF21953"/>
    </source>
</evidence>
<dbReference type="SUPFAM" id="SSF56300">
    <property type="entry name" value="Metallo-dependent phosphatases"/>
    <property type="match status" value="1"/>
</dbReference>
<dbReference type="PANTHER" id="PTHR11575">
    <property type="entry name" value="5'-NUCLEOTIDASE-RELATED"/>
    <property type="match status" value="1"/>
</dbReference>
<dbReference type="GO" id="GO:0005829">
    <property type="term" value="C:cytosol"/>
    <property type="evidence" value="ECO:0007669"/>
    <property type="project" value="TreeGrafter"/>
</dbReference>
<dbReference type="PIRSF" id="PIRSF017316">
    <property type="entry name" value="Pesterase_C1039"/>
    <property type="match status" value="1"/>
</dbReference>
<organism evidence="4 5">
    <name type="scientific">Apophysomyces ossiformis</name>
    <dbReference type="NCBI Taxonomy" id="679940"/>
    <lineage>
        <taxon>Eukaryota</taxon>
        <taxon>Fungi</taxon>
        <taxon>Fungi incertae sedis</taxon>
        <taxon>Mucoromycota</taxon>
        <taxon>Mucoromycotina</taxon>
        <taxon>Mucoromycetes</taxon>
        <taxon>Mucorales</taxon>
        <taxon>Mucorineae</taxon>
        <taxon>Mucoraceae</taxon>
        <taxon>Apophysomyces</taxon>
    </lineage>
</organism>
<dbReference type="InterPro" id="IPR029052">
    <property type="entry name" value="Metallo-depent_PP-like"/>
</dbReference>
<gene>
    <name evidence="4" type="ORF">EC973_003406</name>
</gene>
<evidence type="ECO:0000259" key="2">
    <source>
        <dbReference type="Pfam" id="PF00149"/>
    </source>
</evidence>
<dbReference type="OrthoDB" id="7722975at2759"/>
<dbReference type="AlphaFoldDB" id="A0A8H7ESW7"/>
<keyword evidence="5" id="KW-1185">Reference proteome</keyword>
<dbReference type="GO" id="GO:0009166">
    <property type="term" value="P:nucleotide catabolic process"/>
    <property type="evidence" value="ECO:0007669"/>
    <property type="project" value="InterPro"/>
</dbReference>
<dbReference type="EMBL" id="JABAYA010000020">
    <property type="protein sequence ID" value="KAF7729993.1"/>
    <property type="molecule type" value="Genomic_DNA"/>
</dbReference>
<dbReference type="Gene3D" id="3.60.21.10">
    <property type="match status" value="1"/>
</dbReference>
<dbReference type="Pfam" id="PF21953">
    <property type="entry name" value="NadN_nucleosid_C"/>
    <property type="match status" value="1"/>
</dbReference>
<proteinExistence type="predicted"/>
<dbReference type="InterPro" id="IPR004843">
    <property type="entry name" value="Calcineurin-like_PHP"/>
</dbReference>
<dbReference type="Gene3D" id="3.90.780.10">
    <property type="entry name" value="5'-Nucleotidase, C-terminal domain"/>
    <property type="match status" value="1"/>
</dbReference>
<evidence type="ECO:0000313" key="5">
    <source>
        <dbReference type="Proteomes" id="UP000605846"/>
    </source>
</evidence>
<reference evidence="4" key="1">
    <citation type="submission" date="2020-01" db="EMBL/GenBank/DDBJ databases">
        <title>Genome Sequencing of Three Apophysomyces-Like Fungal Strains Confirms a Novel Fungal Genus in the Mucoromycota with divergent Burkholderia-like Endosymbiotic Bacteria.</title>
        <authorList>
            <person name="Stajich J.E."/>
            <person name="Macias A.M."/>
            <person name="Carter-House D."/>
            <person name="Lovett B."/>
            <person name="Kasson L.R."/>
            <person name="Berry K."/>
            <person name="Grigoriev I."/>
            <person name="Chang Y."/>
            <person name="Spatafora J."/>
            <person name="Kasson M.T."/>
        </authorList>
    </citation>
    <scope>NUCLEOTIDE SEQUENCE</scope>
    <source>
        <strain evidence="4">NRRL A-21654</strain>
    </source>
</reference>
<feature type="domain" description="Calcineurin-like phosphoesterase" evidence="2">
    <location>
        <begin position="45"/>
        <end position="274"/>
    </location>
</feature>
<feature type="signal peptide" evidence="1">
    <location>
        <begin position="1"/>
        <end position="18"/>
    </location>
</feature>
<accession>A0A8H7ESW7</accession>
<feature type="domain" description="Putative 5'-nucleotidase C-terminal" evidence="3">
    <location>
        <begin position="381"/>
        <end position="566"/>
    </location>
</feature>
<evidence type="ECO:0000256" key="1">
    <source>
        <dbReference type="SAM" id="SignalP"/>
    </source>
</evidence>
<dbReference type="InterPro" id="IPR053828">
    <property type="entry name" value="Nucleosidase_C"/>
</dbReference>
<protein>
    <recommendedName>
        <fullName evidence="6">Calcineurin-like phosphoesterase domain-containing protein</fullName>
    </recommendedName>
</protein>
<name>A0A8H7ESW7_9FUNG</name>
<dbReference type="InterPro" id="IPR006179">
    <property type="entry name" value="5_nucleotidase/apyrase"/>
</dbReference>
<keyword evidence="1" id="KW-0732">Signal</keyword>
<dbReference type="PANTHER" id="PTHR11575:SF22">
    <property type="entry name" value="ADL392WP"/>
    <property type="match status" value="1"/>
</dbReference>